<dbReference type="PROSITE" id="PS51996">
    <property type="entry name" value="TR_MART"/>
    <property type="match status" value="1"/>
</dbReference>
<dbReference type="Proteomes" id="UP000663877">
    <property type="component" value="Unassembled WGS sequence"/>
</dbReference>
<sequence length="306" mass="36208">MERVIDFWRWFVTILHESNFKKLQQEIDKLGIYDLHNILSQQKKVEWCEWHLNIDENDHAIKIVDEFRKNFKHLKLSSSIIDQVDTIGETFLNFMPKDFHWNTIRDYFRVAREQDSPIAIIRAYTYSKNFSQHLNKHSAVNTYHALKLYCTLLNCPILAQTQEYTEAFTRILFHPKLIQSLVRQETVYRGIVLEDKKLVDNYNEGATIITTTFLSTSTNPDVANCFSDPGPQDAISVFCVYNINNINRHTALDLRNLSVYQNEDEILILRYVPFIIKSIERTDDGRKMTICFDERKEQQIVEENLF</sequence>
<name>A0A814PAI1_9BILA</name>
<organism evidence="3 4">
    <name type="scientific">Adineta steineri</name>
    <dbReference type="NCBI Taxonomy" id="433720"/>
    <lineage>
        <taxon>Eukaryota</taxon>
        <taxon>Metazoa</taxon>
        <taxon>Spiralia</taxon>
        <taxon>Gnathifera</taxon>
        <taxon>Rotifera</taxon>
        <taxon>Eurotatoria</taxon>
        <taxon>Bdelloidea</taxon>
        <taxon>Adinetida</taxon>
        <taxon>Adinetidae</taxon>
        <taxon>Adineta</taxon>
    </lineage>
</organism>
<feature type="domain" description="ADP ribosyltransferase" evidence="1">
    <location>
        <begin position="196"/>
        <end position="287"/>
    </location>
</feature>
<comment type="caution">
    <text evidence="3">The sequence shown here is derived from an EMBL/GenBank/DDBJ whole genome shotgun (WGS) entry which is preliminary data.</text>
</comment>
<gene>
    <name evidence="2" type="ORF">BJG266_LOCUS17998</name>
    <name evidence="3" type="ORF">QVE165_LOCUS20406</name>
</gene>
<evidence type="ECO:0000313" key="4">
    <source>
        <dbReference type="Proteomes" id="UP000663832"/>
    </source>
</evidence>
<proteinExistence type="predicted"/>
<dbReference type="EMBL" id="CAJNOI010000090">
    <property type="protein sequence ID" value="CAF1039745.1"/>
    <property type="molecule type" value="Genomic_DNA"/>
</dbReference>
<dbReference type="Pfam" id="PF03496">
    <property type="entry name" value="ADPrib_exo_Tox"/>
    <property type="match status" value="1"/>
</dbReference>
<evidence type="ECO:0000259" key="1">
    <source>
        <dbReference type="Pfam" id="PF03496"/>
    </source>
</evidence>
<protein>
    <recommendedName>
        <fullName evidence="1">ADP ribosyltransferase domain-containing protein</fullName>
    </recommendedName>
</protein>
<accession>A0A814PAI1</accession>
<reference evidence="3" key="1">
    <citation type="submission" date="2021-02" db="EMBL/GenBank/DDBJ databases">
        <authorList>
            <person name="Nowell W R."/>
        </authorList>
    </citation>
    <scope>NUCLEOTIDE SEQUENCE</scope>
</reference>
<evidence type="ECO:0000313" key="2">
    <source>
        <dbReference type="EMBL" id="CAF1039745.1"/>
    </source>
</evidence>
<dbReference type="GO" id="GO:0005576">
    <property type="term" value="C:extracellular region"/>
    <property type="evidence" value="ECO:0007669"/>
    <property type="project" value="InterPro"/>
</dbReference>
<dbReference type="InterPro" id="IPR003540">
    <property type="entry name" value="ADP-ribosyltransferase"/>
</dbReference>
<dbReference type="SUPFAM" id="SSF56399">
    <property type="entry name" value="ADP-ribosylation"/>
    <property type="match status" value="1"/>
</dbReference>
<dbReference type="AlphaFoldDB" id="A0A814PAI1"/>
<evidence type="ECO:0000313" key="3">
    <source>
        <dbReference type="EMBL" id="CAF1103000.1"/>
    </source>
</evidence>
<dbReference type="OrthoDB" id="9988190at2759"/>
<dbReference type="Gene3D" id="3.90.176.10">
    <property type="entry name" value="Toxin ADP-ribosyltransferase, Chain A, domain 1"/>
    <property type="match status" value="1"/>
</dbReference>
<keyword evidence="4" id="KW-1185">Reference proteome</keyword>
<dbReference type="Proteomes" id="UP000663832">
    <property type="component" value="Unassembled WGS sequence"/>
</dbReference>
<dbReference type="EMBL" id="CAJNOM010000128">
    <property type="protein sequence ID" value="CAF1103000.1"/>
    <property type="molecule type" value="Genomic_DNA"/>
</dbReference>